<proteinExistence type="predicted"/>
<accession>A0A073K6V0</accession>
<keyword evidence="2" id="KW-1185">Reference proteome</keyword>
<evidence type="ECO:0008006" key="3">
    <source>
        <dbReference type="Google" id="ProtNLM"/>
    </source>
</evidence>
<name>A0A073K6V0_9BACI</name>
<comment type="caution">
    <text evidence="1">The sequence shown here is derived from an EMBL/GenBank/DDBJ whole genome shotgun (WGS) entry which is preliminary data.</text>
</comment>
<dbReference type="eggNOG" id="ENOG502ZCAZ">
    <property type="taxonomic scope" value="Bacteria"/>
</dbReference>
<dbReference type="InterPro" id="IPR031682">
    <property type="entry name" value="EsaE"/>
</dbReference>
<dbReference type="OrthoDB" id="2339813at2"/>
<dbReference type="Proteomes" id="UP000027822">
    <property type="component" value="Unassembled WGS sequence"/>
</dbReference>
<sequence length="243" mass="27986">MQEKQSIFTPAELYVLAGAADVTHLFGLSEREQILMGDPDCVQNATARLTEKSLITETGGLTEGAFQLIELLKAYQESKEYTRINNLLIGFLPKDEHRVAVLTEIKPNEEYTVDYIAKRDVYFTLLGRIPFLMREPRETEHTFLTKRMTMEELETCKEMDLSEKDVLAIETFVRPHPKSITGEGKWECILYFTEGEDFVQIDVGRNRYEWVSLYALNKRVFDGLKMKYKKPMDLTGLSLGGIH</sequence>
<organism evidence="1 2">
    <name type="scientific">Bacillus manliponensis</name>
    <dbReference type="NCBI Taxonomy" id="574376"/>
    <lineage>
        <taxon>Bacteria</taxon>
        <taxon>Bacillati</taxon>
        <taxon>Bacillota</taxon>
        <taxon>Bacilli</taxon>
        <taxon>Bacillales</taxon>
        <taxon>Bacillaceae</taxon>
        <taxon>Bacillus</taxon>
        <taxon>Bacillus cereus group</taxon>
    </lineage>
</organism>
<protein>
    <recommendedName>
        <fullName evidence="3">DUF5081 domain-containing protein</fullName>
    </recommendedName>
</protein>
<dbReference type="STRING" id="574376.BAMA_07920"/>
<evidence type="ECO:0000313" key="1">
    <source>
        <dbReference type="EMBL" id="KEK17953.1"/>
    </source>
</evidence>
<dbReference type="RefSeq" id="WP_034642079.1">
    <property type="nucleotide sequence ID" value="NZ_CBCSJC010000016.1"/>
</dbReference>
<gene>
    <name evidence="1" type="ORF">BAMA_07920</name>
</gene>
<reference evidence="1 2" key="1">
    <citation type="submission" date="2014-06" db="EMBL/GenBank/DDBJ databases">
        <title>Draft genome sequence of Bacillus manliponensis JCM 15802 (MCCC 1A00708).</title>
        <authorList>
            <person name="Lai Q."/>
            <person name="Liu Y."/>
            <person name="Shao Z."/>
        </authorList>
    </citation>
    <scope>NUCLEOTIDE SEQUENCE [LARGE SCALE GENOMIC DNA]</scope>
    <source>
        <strain evidence="1 2">JCM 15802</strain>
    </source>
</reference>
<evidence type="ECO:0000313" key="2">
    <source>
        <dbReference type="Proteomes" id="UP000027822"/>
    </source>
</evidence>
<dbReference type="EMBL" id="JOTN01000019">
    <property type="protein sequence ID" value="KEK17953.1"/>
    <property type="molecule type" value="Genomic_DNA"/>
</dbReference>
<dbReference type="AlphaFoldDB" id="A0A073K6V0"/>
<dbReference type="Pfam" id="PF16887">
    <property type="entry name" value="DUF5081"/>
    <property type="match status" value="1"/>
</dbReference>